<gene>
    <name evidence="6" type="ORF">A3H03_03090</name>
</gene>
<organism evidence="6 7">
    <name type="scientific">Candidatus Kuenenbacteria bacterium RIFCSPLOWO2_12_FULL_42_13</name>
    <dbReference type="NCBI Taxonomy" id="1798565"/>
    <lineage>
        <taxon>Bacteria</taxon>
        <taxon>Candidatus Kueneniibacteriota</taxon>
    </lineage>
</organism>
<accession>A0A1F6G2G4</accession>
<dbReference type="Proteomes" id="UP000177320">
    <property type="component" value="Unassembled WGS sequence"/>
</dbReference>
<evidence type="ECO:0000256" key="4">
    <source>
        <dbReference type="PROSITE-ProRule" id="PRU10055"/>
    </source>
</evidence>
<dbReference type="InterPro" id="IPR001360">
    <property type="entry name" value="Glyco_hydro_1"/>
</dbReference>
<dbReference type="GO" id="GO:0008422">
    <property type="term" value="F:beta-glucosidase activity"/>
    <property type="evidence" value="ECO:0007669"/>
    <property type="project" value="TreeGrafter"/>
</dbReference>
<dbReference type="AlphaFoldDB" id="A0A1F6G2G4"/>
<keyword evidence="2" id="KW-0378">Hydrolase</keyword>
<comment type="similarity">
    <text evidence="1 5">Belongs to the glycosyl hydrolase 1 family.</text>
</comment>
<evidence type="ECO:0000256" key="3">
    <source>
        <dbReference type="ARBA" id="ARBA00023295"/>
    </source>
</evidence>
<feature type="active site" description="Nucleophile" evidence="4">
    <location>
        <position position="332"/>
    </location>
</feature>
<dbReference type="PANTHER" id="PTHR10353:SF209">
    <property type="entry name" value="GALACTOLIPID GALACTOSYLTRANSFERASE SFR2, CHLOROPLASTIC"/>
    <property type="match status" value="1"/>
</dbReference>
<dbReference type="EMBL" id="MFNA01000014">
    <property type="protein sequence ID" value="OGG92310.1"/>
    <property type="molecule type" value="Genomic_DNA"/>
</dbReference>
<dbReference type="PANTHER" id="PTHR10353">
    <property type="entry name" value="GLYCOSYL HYDROLASE"/>
    <property type="match status" value="1"/>
</dbReference>
<sequence>MIKKFLKFPDNFFWGTATSAHQIEGDCGVNDWSPNFFIKYKNQLPWCQDALAKIPAVGLACDHYNRYEEDFALLQKINNNTYRLSLEWARIEPVKGVWDKDALEHYRQMLISLKNKNIKIFLTLHHFTNPAWLAAEGGWLNPKAVKYFCRYAKFIAEEFGNLVDFWLTVNEPGSYVFCGYLQGFWVPLQKSWWQGLRVFCHLARAHRRAYRLIHQTVKNKFGKEPLVGFANDVQAYANYVKHRFLDQLHVYLVYKISNHGFYILSGKKSHDFLALNYYFPVRLERRGLLFGQLGNIDEDRRTTETNWLIHPHGIYEVLMDLSVYKKPIYITENGIATNDEDLRERFIHEHLEETYYAIKAGADVRGYFYWSLLDNYEWAEGYRPKFGLISVDQKNQERQLKKSAFYYANIIKENGLWLDY</sequence>
<dbReference type="PRINTS" id="PR00131">
    <property type="entry name" value="GLHYDRLASE1"/>
</dbReference>
<dbReference type="PROSITE" id="PS00572">
    <property type="entry name" value="GLYCOSYL_HYDROL_F1_1"/>
    <property type="match status" value="1"/>
</dbReference>
<evidence type="ECO:0000256" key="5">
    <source>
        <dbReference type="RuleBase" id="RU003690"/>
    </source>
</evidence>
<dbReference type="Gene3D" id="3.20.20.80">
    <property type="entry name" value="Glycosidases"/>
    <property type="match status" value="1"/>
</dbReference>
<evidence type="ECO:0000256" key="2">
    <source>
        <dbReference type="ARBA" id="ARBA00022801"/>
    </source>
</evidence>
<evidence type="ECO:0008006" key="8">
    <source>
        <dbReference type="Google" id="ProtNLM"/>
    </source>
</evidence>
<comment type="caution">
    <text evidence="6">The sequence shown here is derived from an EMBL/GenBank/DDBJ whole genome shotgun (WGS) entry which is preliminary data.</text>
</comment>
<proteinExistence type="inferred from homology"/>
<dbReference type="GO" id="GO:0005975">
    <property type="term" value="P:carbohydrate metabolic process"/>
    <property type="evidence" value="ECO:0007669"/>
    <property type="project" value="InterPro"/>
</dbReference>
<dbReference type="Pfam" id="PF00232">
    <property type="entry name" value="Glyco_hydro_1"/>
    <property type="match status" value="2"/>
</dbReference>
<dbReference type="InterPro" id="IPR018120">
    <property type="entry name" value="Glyco_hydro_1_AS"/>
</dbReference>
<dbReference type="InterPro" id="IPR017853">
    <property type="entry name" value="GH"/>
</dbReference>
<evidence type="ECO:0000256" key="1">
    <source>
        <dbReference type="ARBA" id="ARBA00010838"/>
    </source>
</evidence>
<reference evidence="6 7" key="1">
    <citation type="journal article" date="2016" name="Nat. Commun.">
        <title>Thousands of microbial genomes shed light on interconnected biogeochemical processes in an aquifer system.</title>
        <authorList>
            <person name="Anantharaman K."/>
            <person name="Brown C.T."/>
            <person name="Hug L.A."/>
            <person name="Sharon I."/>
            <person name="Castelle C.J."/>
            <person name="Probst A.J."/>
            <person name="Thomas B.C."/>
            <person name="Singh A."/>
            <person name="Wilkins M.J."/>
            <person name="Karaoz U."/>
            <person name="Brodie E.L."/>
            <person name="Williams K.H."/>
            <person name="Hubbard S.S."/>
            <person name="Banfield J.F."/>
        </authorList>
    </citation>
    <scope>NUCLEOTIDE SEQUENCE [LARGE SCALE GENOMIC DNA]</scope>
</reference>
<dbReference type="SUPFAM" id="SSF51445">
    <property type="entry name" value="(Trans)glycosidases"/>
    <property type="match status" value="1"/>
</dbReference>
<keyword evidence="3" id="KW-0326">Glycosidase</keyword>
<evidence type="ECO:0000313" key="6">
    <source>
        <dbReference type="EMBL" id="OGG92310.1"/>
    </source>
</evidence>
<evidence type="ECO:0000313" key="7">
    <source>
        <dbReference type="Proteomes" id="UP000177320"/>
    </source>
</evidence>
<protein>
    <recommendedName>
        <fullName evidence="8">Beta-glucosidase</fullName>
    </recommendedName>
</protein>
<name>A0A1F6G2G4_9BACT</name>